<dbReference type="EMBL" id="REGN01003423">
    <property type="protein sequence ID" value="RNA22608.1"/>
    <property type="molecule type" value="Genomic_DNA"/>
</dbReference>
<dbReference type="PANTHER" id="PTHR22605:SF1">
    <property type="entry name" value="RZ-TYPE DOMAIN-CONTAINING PROTEIN"/>
    <property type="match status" value="1"/>
</dbReference>
<dbReference type="InterPro" id="IPR031248">
    <property type="entry name" value="RNF213"/>
</dbReference>
<comment type="caution">
    <text evidence="1">The sequence shown here is derived from an EMBL/GenBank/DDBJ whole genome shotgun (WGS) entry which is preliminary data.</text>
</comment>
<dbReference type="GO" id="GO:0016887">
    <property type="term" value="F:ATP hydrolysis activity"/>
    <property type="evidence" value="ECO:0007669"/>
    <property type="project" value="InterPro"/>
</dbReference>
<evidence type="ECO:0000313" key="1">
    <source>
        <dbReference type="EMBL" id="RNA22608.1"/>
    </source>
</evidence>
<dbReference type="Proteomes" id="UP000276133">
    <property type="component" value="Unassembled WGS sequence"/>
</dbReference>
<reference evidence="1 2" key="1">
    <citation type="journal article" date="2018" name="Sci. Rep.">
        <title>Genomic signatures of local adaptation to the degree of environmental predictability in rotifers.</title>
        <authorList>
            <person name="Franch-Gras L."/>
            <person name="Hahn C."/>
            <person name="Garcia-Roger E.M."/>
            <person name="Carmona M.J."/>
            <person name="Serra M."/>
            <person name="Gomez A."/>
        </authorList>
    </citation>
    <scope>NUCLEOTIDE SEQUENCE [LARGE SCALE GENOMIC DNA]</scope>
    <source>
        <strain evidence="1">HYR1</strain>
    </source>
</reference>
<dbReference type="AlphaFoldDB" id="A0A3M7RH65"/>
<keyword evidence="1" id="KW-0436">Ligase</keyword>
<organism evidence="1 2">
    <name type="scientific">Brachionus plicatilis</name>
    <name type="common">Marine rotifer</name>
    <name type="synonym">Brachionus muelleri</name>
    <dbReference type="NCBI Taxonomy" id="10195"/>
    <lineage>
        <taxon>Eukaryota</taxon>
        <taxon>Metazoa</taxon>
        <taxon>Spiralia</taxon>
        <taxon>Gnathifera</taxon>
        <taxon>Rotifera</taxon>
        <taxon>Eurotatoria</taxon>
        <taxon>Monogononta</taxon>
        <taxon>Pseudotrocha</taxon>
        <taxon>Ploima</taxon>
        <taxon>Brachionidae</taxon>
        <taxon>Brachionus</taxon>
    </lineage>
</organism>
<gene>
    <name evidence="1" type="ORF">BpHYR1_002550</name>
</gene>
<sequence>NQKLKELPNFNQNDEFEFNMETNLSYFLPTKMGDGLLSFVLLNYLIDSQNDFLEFYHKSDQMTTIESKFLEFKDYLIDFDPDHDFLRILKSNFIYDQKETQYWFLFDNIKNRTVERYIKNRPRIEINLPVFLCSDEIGESNFYKSLDSVINQELLDQLIQLTIFQEFKSIEEVTDALNVLKILINYSKTICGCPNDSLSNLVKRIYLEQNVQLALKMTILEQCQMKHLLSVWLLLMIKKAFYLTLDNIDPFENLSDEFKKELNGELNLSLDSSKNFSFLITIYQIVEYCGKIVDNDLLINIASLKLKDALMNPENLEIFGAKESEKLWEFVNDEEKMSSIYEIWKKLINQMNK</sequence>
<protein>
    <submittedName>
        <fullName evidence="1">E3 ubiquitin-ligase RNF213-like</fullName>
    </submittedName>
</protein>
<feature type="non-terminal residue" evidence="1">
    <location>
        <position position="1"/>
    </location>
</feature>
<dbReference type="OrthoDB" id="2423195at2759"/>
<proteinExistence type="predicted"/>
<dbReference type="PANTHER" id="PTHR22605">
    <property type="entry name" value="RZ-TYPE DOMAIN-CONTAINING PROTEIN"/>
    <property type="match status" value="1"/>
</dbReference>
<dbReference type="STRING" id="10195.A0A3M7RH65"/>
<accession>A0A3M7RH65</accession>
<name>A0A3M7RH65_BRAPC</name>
<dbReference type="GO" id="GO:0016874">
    <property type="term" value="F:ligase activity"/>
    <property type="evidence" value="ECO:0007669"/>
    <property type="project" value="UniProtKB-KW"/>
</dbReference>
<keyword evidence="2" id="KW-1185">Reference proteome</keyword>
<evidence type="ECO:0000313" key="2">
    <source>
        <dbReference type="Proteomes" id="UP000276133"/>
    </source>
</evidence>
<dbReference type="GO" id="GO:0004842">
    <property type="term" value="F:ubiquitin-protein transferase activity"/>
    <property type="evidence" value="ECO:0007669"/>
    <property type="project" value="InterPro"/>
</dbReference>